<evidence type="ECO:0000313" key="3">
    <source>
        <dbReference type="Proteomes" id="UP000266305"/>
    </source>
</evidence>
<dbReference type="Proteomes" id="UP000266305">
    <property type="component" value="Unassembled WGS sequence"/>
</dbReference>
<reference evidence="2 3" key="1">
    <citation type="submission" date="2018-08" db="EMBL/GenBank/DDBJ databases">
        <title>Draft genome sequence of Rhodobacter sphaeroides FY.</title>
        <authorList>
            <person name="Rayyan A."/>
            <person name="Meyer T.E."/>
            <person name="Kyndt J.A."/>
        </authorList>
    </citation>
    <scope>NUCLEOTIDE SEQUENCE [LARGE SCALE GENOMIC DNA]</scope>
    <source>
        <strain evidence="2 3">FY</strain>
    </source>
</reference>
<organism evidence="2 3">
    <name type="scientific">Cereibacter sphaeroides</name>
    <name type="common">Rhodobacter sphaeroides</name>
    <dbReference type="NCBI Taxonomy" id="1063"/>
    <lineage>
        <taxon>Bacteria</taxon>
        <taxon>Pseudomonadati</taxon>
        <taxon>Pseudomonadota</taxon>
        <taxon>Alphaproteobacteria</taxon>
        <taxon>Rhodobacterales</taxon>
        <taxon>Paracoccaceae</taxon>
        <taxon>Cereibacter</taxon>
    </lineage>
</organism>
<dbReference type="AlphaFoldDB" id="A0AAX1UMI6"/>
<sequence>MAMNSKGLRTLAFLLLVGLTLYVAAQGGA</sequence>
<gene>
    <name evidence="2" type="ORF">D1114_08305</name>
</gene>
<keyword evidence="1" id="KW-1133">Transmembrane helix</keyword>
<keyword evidence="1" id="KW-0472">Membrane</keyword>
<dbReference type="EMBL" id="QWGP01000006">
    <property type="protein sequence ID" value="RHZ96116.1"/>
    <property type="molecule type" value="Genomic_DNA"/>
</dbReference>
<feature type="transmembrane region" description="Helical" evidence="1">
    <location>
        <begin position="7"/>
        <end position="25"/>
    </location>
</feature>
<protein>
    <submittedName>
        <fullName evidence="2">Uncharacterized protein</fullName>
    </submittedName>
</protein>
<accession>A0AAX1UMI6</accession>
<evidence type="ECO:0000313" key="2">
    <source>
        <dbReference type="EMBL" id="RHZ96116.1"/>
    </source>
</evidence>
<comment type="caution">
    <text evidence="2">The sequence shown here is derived from an EMBL/GenBank/DDBJ whole genome shotgun (WGS) entry which is preliminary data.</text>
</comment>
<evidence type="ECO:0000256" key="1">
    <source>
        <dbReference type="SAM" id="Phobius"/>
    </source>
</evidence>
<proteinExistence type="predicted"/>
<keyword evidence="1" id="KW-0812">Transmembrane</keyword>
<name>A0AAX1UMI6_CERSP</name>